<dbReference type="AlphaFoldDB" id="A0AAV4ZN32"/>
<organism evidence="3 4">
    <name type="scientific">Methylobacterium hispanicum</name>
    <dbReference type="NCBI Taxonomy" id="270350"/>
    <lineage>
        <taxon>Bacteria</taxon>
        <taxon>Pseudomonadati</taxon>
        <taxon>Pseudomonadota</taxon>
        <taxon>Alphaproteobacteria</taxon>
        <taxon>Hyphomicrobiales</taxon>
        <taxon>Methylobacteriaceae</taxon>
        <taxon>Methylobacterium</taxon>
    </lineage>
</organism>
<evidence type="ECO:0000256" key="2">
    <source>
        <dbReference type="SAM" id="SignalP"/>
    </source>
</evidence>
<feature type="signal peptide" evidence="2">
    <location>
        <begin position="1"/>
        <end position="34"/>
    </location>
</feature>
<feature type="compositionally biased region" description="Low complexity" evidence="1">
    <location>
        <begin position="32"/>
        <end position="42"/>
    </location>
</feature>
<keyword evidence="4" id="KW-1185">Reference proteome</keyword>
<protein>
    <submittedName>
        <fullName evidence="3">Uncharacterized protein</fullName>
    </submittedName>
</protein>
<keyword evidence="2" id="KW-0732">Signal</keyword>
<proteinExistence type="predicted"/>
<dbReference type="EMBL" id="BPQO01000014">
    <property type="protein sequence ID" value="GJD89915.1"/>
    <property type="molecule type" value="Genomic_DNA"/>
</dbReference>
<reference evidence="3" key="2">
    <citation type="submission" date="2021-08" db="EMBL/GenBank/DDBJ databases">
        <authorList>
            <person name="Tani A."/>
            <person name="Ola A."/>
            <person name="Ogura Y."/>
            <person name="Katsura K."/>
            <person name="Hayashi T."/>
        </authorList>
    </citation>
    <scope>NUCLEOTIDE SEQUENCE</scope>
    <source>
        <strain evidence="3">DSM 16372</strain>
    </source>
</reference>
<sequence length="87" mass="9004">MSAPDKNRFERITTMRSTILIALALGLLSGGASAQSVGAPAGRDPVTAPGGTQGVAGPRNVQRAIRQGDAVRAPRGVGIRVTRKRSR</sequence>
<accession>A0AAV4ZN32</accession>
<feature type="chain" id="PRO_5043652228" evidence="2">
    <location>
        <begin position="35"/>
        <end position="87"/>
    </location>
</feature>
<feature type="region of interest" description="Disordered" evidence="1">
    <location>
        <begin position="32"/>
        <end position="87"/>
    </location>
</feature>
<dbReference type="Proteomes" id="UP001055247">
    <property type="component" value="Unassembled WGS sequence"/>
</dbReference>
<evidence type="ECO:0000313" key="4">
    <source>
        <dbReference type="Proteomes" id="UP001055247"/>
    </source>
</evidence>
<reference evidence="3" key="1">
    <citation type="journal article" date="2016" name="Front. Microbiol.">
        <title>Genome Sequence of the Piezophilic, Mesophilic Sulfate-Reducing Bacterium Desulfovibrio indicus J2T.</title>
        <authorList>
            <person name="Cao J."/>
            <person name="Maignien L."/>
            <person name="Shao Z."/>
            <person name="Alain K."/>
            <person name="Jebbar M."/>
        </authorList>
    </citation>
    <scope>NUCLEOTIDE SEQUENCE</scope>
    <source>
        <strain evidence="3">DSM 16372</strain>
    </source>
</reference>
<name>A0AAV4ZN32_9HYPH</name>
<evidence type="ECO:0000313" key="3">
    <source>
        <dbReference type="EMBL" id="GJD89915.1"/>
    </source>
</evidence>
<gene>
    <name evidence="3" type="ORF">BHAOGJBA_3448</name>
</gene>
<evidence type="ECO:0000256" key="1">
    <source>
        <dbReference type="SAM" id="MobiDB-lite"/>
    </source>
</evidence>
<comment type="caution">
    <text evidence="3">The sequence shown here is derived from an EMBL/GenBank/DDBJ whole genome shotgun (WGS) entry which is preliminary data.</text>
</comment>